<evidence type="ECO:0000313" key="2">
    <source>
        <dbReference type="Proteomes" id="UP000824540"/>
    </source>
</evidence>
<organism evidence="1 2">
    <name type="scientific">Albula glossodonta</name>
    <name type="common">roundjaw bonefish</name>
    <dbReference type="NCBI Taxonomy" id="121402"/>
    <lineage>
        <taxon>Eukaryota</taxon>
        <taxon>Metazoa</taxon>
        <taxon>Chordata</taxon>
        <taxon>Craniata</taxon>
        <taxon>Vertebrata</taxon>
        <taxon>Euteleostomi</taxon>
        <taxon>Actinopterygii</taxon>
        <taxon>Neopterygii</taxon>
        <taxon>Teleostei</taxon>
        <taxon>Albuliformes</taxon>
        <taxon>Albulidae</taxon>
        <taxon>Albula</taxon>
    </lineage>
</organism>
<comment type="caution">
    <text evidence="1">The sequence shown here is derived from an EMBL/GenBank/DDBJ whole genome shotgun (WGS) entry which is preliminary data.</text>
</comment>
<dbReference type="Proteomes" id="UP000824540">
    <property type="component" value="Unassembled WGS sequence"/>
</dbReference>
<name>A0A8T2NDC0_9TELE</name>
<gene>
    <name evidence="1" type="ORF">JZ751_026084</name>
</gene>
<protein>
    <submittedName>
        <fullName evidence="1">Uncharacterized protein</fullName>
    </submittedName>
</protein>
<reference evidence="1" key="1">
    <citation type="thesis" date="2021" institute="BYU ScholarsArchive" country="Provo, UT, USA">
        <title>Applications of and Algorithms for Genome Assembly and Genomic Analyses with an Emphasis on Marine Teleosts.</title>
        <authorList>
            <person name="Pickett B.D."/>
        </authorList>
    </citation>
    <scope>NUCLEOTIDE SEQUENCE</scope>
    <source>
        <strain evidence="1">HI-2016</strain>
    </source>
</reference>
<sequence length="155" mass="16789">MKEAIGPISQRGNVWHLLRTATLRLIECTTSGGESLREREREREGQVVQVISGSDFRAGDTSDGGLRWGYQVALELPACLHQSCGGLRVFELGVDPICTGDGCLVCYPVHCSTCSPDMSVLLQVQQIDRVVEVVDEAVKGVKQAGGIRKQSLSCD</sequence>
<evidence type="ECO:0000313" key="1">
    <source>
        <dbReference type="EMBL" id="KAG9338279.1"/>
    </source>
</evidence>
<dbReference type="EMBL" id="JAFBMS010000070">
    <property type="protein sequence ID" value="KAG9338279.1"/>
    <property type="molecule type" value="Genomic_DNA"/>
</dbReference>
<accession>A0A8T2NDC0</accession>
<keyword evidence="2" id="KW-1185">Reference proteome</keyword>
<proteinExistence type="predicted"/>
<dbReference type="AlphaFoldDB" id="A0A8T2NDC0"/>